<gene>
    <name evidence="11" type="ORF">ILUMI_02058</name>
</gene>
<reference evidence="11" key="1">
    <citation type="submission" date="2019-08" db="EMBL/GenBank/DDBJ databases">
        <title>The genome of the North American firefly Photinus pyralis.</title>
        <authorList>
            <consortium name="Photinus pyralis genome working group"/>
            <person name="Fallon T.R."/>
            <person name="Sander Lower S.E."/>
            <person name="Weng J.-K."/>
        </authorList>
    </citation>
    <scope>NUCLEOTIDE SEQUENCE</scope>
    <source>
        <strain evidence="11">TRF0915ILg1</strain>
        <tissue evidence="11">Whole body</tissue>
    </source>
</reference>
<proteinExistence type="predicted"/>
<dbReference type="PANTHER" id="PTHR21137">
    <property type="entry name" value="ODORANT RECEPTOR"/>
    <property type="match status" value="1"/>
</dbReference>
<dbReference type="InterPro" id="IPR004117">
    <property type="entry name" value="7tm6_olfct_rcpt"/>
</dbReference>
<evidence type="ECO:0000256" key="6">
    <source>
        <dbReference type="ARBA" id="ARBA00022989"/>
    </source>
</evidence>
<organism evidence="11 12">
    <name type="scientific">Ignelater luminosus</name>
    <name type="common">Cucubano</name>
    <name type="synonym">Pyrophorus luminosus</name>
    <dbReference type="NCBI Taxonomy" id="2038154"/>
    <lineage>
        <taxon>Eukaryota</taxon>
        <taxon>Metazoa</taxon>
        <taxon>Ecdysozoa</taxon>
        <taxon>Arthropoda</taxon>
        <taxon>Hexapoda</taxon>
        <taxon>Insecta</taxon>
        <taxon>Pterygota</taxon>
        <taxon>Neoptera</taxon>
        <taxon>Endopterygota</taxon>
        <taxon>Coleoptera</taxon>
        <taxon>Polyphaga</taxon>
        <taxon>Elateriformia</taxon>
        <taxon>Elateroidea</taxon>
        <taxon>Elateridae</taxon>
        <taxon>Agrypninae</taxon>
        <taxon>Pyrophorini</taxon>
        <taxon>Ignelater</taxon>
    </lineage>
</organism>
<feature type="non-terminal residue" evidence="11">
    <location>
        <position position="1"/>
    </location>
</feature>
<feature type="transmembrane region" description="Helical" evidence="10">
    <location>
        <begin position="72"/>
        <end position="91"/>
    </location>
</feature>
<dbReference type="EMBL" id="VTPC01000856">
    <property type="protein sequence ID" value="KAF2904105.1"/>
    <property type="molecule type" value="Genomic_DNA"/>
</dbReference>
<feature type="transmembrane region" description="Helical" evidence="10">
    <location>
        <begin position="287"/>
        <end position="308"/>
    </location>
</feature>
<feature type="transmembrane region" description="Helical" evidence="10">
    <location>
        <begin position="157"/>
        <end position="180"/>
    </location>
</feature>
<dbReference type="GO" id="GO:0005886">
    <property type="term" value="C:plasma membrane"/>
    <property type="evidence" value="ECO:0007669"/>
    <property type="project" value="UniProtKB-SubCell"/>
</dbReference>
<keyword evidence="3" id="KW-0716">Sensory transduction</keyword>
<evidence type="ECO:0000313" key="12">
    <source>
        <dbReference type="Proteomes" id="UP000801492"/>
    </source>
</evidence>
<evidence type="ECO:0000256" key="1">
    <source>
        <dbReference type="ARBA" id="ARBA00004651"/>
    </source>
</evidence>
<dbReference type="Proteomes" id="UP000801492">
    <property type="component" value="Unassembled WGS sequence"/>
</dbReference>
<sequence>MGVSTTEEVRDGGVSTESKAPRAGLDRIIAEGYTLMVISDTAKAFSIQYSMLTLTGIWPKKNPSIVYRIRTLLSWISALGIYTIMLIELIHDIHSFTKLPETLYIMATYMGFIIKLLVFSYRKKELLNIIKFLKDPIFKSYPEDLDHHMAKSIKQSVLLASIYRVCVVGLVLCYVIYPILDHKPLPFPLPYDLGKYTLIMYTLQMIGESFSAVNNISLDLMYTCLMGIIAAQLDILSEKITRLEQNDTELTNLSILNELNETAIEKLKNCVKHHMAIISMVNSLERVFTIALFGQFVTSAIVICNTIFDFVL</sequence>
<keyword evidence="6 10" id="KW-1133">Transmembrane helix</keyword>
<evidence type="ECO:0000256" key="10">
    <source>
        <dbReference type="SAM" id="Phobius"/>
    </source>
</evidence>
<evidence type="ECO:0000256" key="8">
    <source>
        <dbReference type="ARBA" id="ARBA00023170"/>
    </source>
</evidence>
<keyword evidence="9" id="KW-0807">Transducer</keyword>
<accession>A0A8K0DPH0</accession>
<comment type="subcellular location">
    <subcellularLocation>
        <location evidence="1">Cell membrane</location>
        <topology evidence="1">Multi-pass membrane protein</topology>
    </subcellularLocation>
</comment>
<keyword evidence="2" id="KW-1003">Cell membrane</keyword>
<keyword evidence="5" id="KW-0552">Olfaction</keyword>
<evidence type="ECO:0000256" key="3">
    <source>
        <dbReference type="ARBA" id="ARBA00022606"/>
    </source>
</evidence>
<evidence type="ECO:0000256" key="5">
    <source>
        <dbReference type="ARBA" id="ARBA00022725"/>
    </source>
</evidence>
<keyword evidence="8" id="KW-0675">Receptor</keyword>
<comment type="caution">
    <text evidence="11">The sequence shown here is derived from an EMBL/GenBank/DDBJ whole genome shotgun (WGS) entry which is preliminary data.</text>
</comment>
<evidence type="ECO:0000256" key="2">
    <source>
        <dbReference type="ARBA" id="ARBA00022475"/>
    </source>
</evidence>
<dbReference type="GO" id="GO:0007165">
    <property type="term" value="P:signal transduction"/>
    <property type="evidence" value="ECO:0007669"/>
    <property type="project" value="UniProtKB-KW"/>
</dbReference>
<keyword evidence="4 10" id="KW-0812">Transmembrane</keyword>
<dbReference type="AlphaFoldDB" id="A0A8K0DPH0"/>
<evidence type="ECO:0000256" key="4">
    <source>
        <dbReference type="ARBA" id="ARBA00022692"/>
    </source>
</evidence>
<protein>
    <recommendedName>
        <fullName evidence="13">Odorant receptor</fullName>
    </recommendedName>
</protein>
<feature type="transmembrane region" description="Helical" evidence="10">
    <location>
        <begin position="103"/>
        <end position="121"/>
    </location>
</feature>
<evidence type="ECO:0000313" key="11">
    <source>
        <dbReference type="EMBL" id="KAF2904105.1"/>
    </source>
</evidence>
<evidence type="ECO:0008006" key="13">
    <source>
        <dbReference type="Google" id="ProtNLM"/>
    </source>
</evidence>
<dbReference type="GO" id="GO:0004984">
    <property type="term" value="F:olfactory receptor activity"/>
    <property type="evidence" value="ECO:0007669"/>
    <property type="project" value="InterPro"/>
</dbReference>
<evidence type="ECO:0000256" key="9">
    <source>
        <dbReference type="ARBA" id="ARBA00023224"/>
    </source>
</evidence>
<evidence type="ECO:0000256" key="7">
    <source>
        <dbReference type="ARBA" id="ARBA00023136"/>
    </source>
</evidence>
<keyword evidence="7 10" id="KW-0472">Membrane</keyword>
<keyword evidence="12" id="KW-1185">Reference proteome</keyword>
<dbReference type="GO" id="GO:0005549">
    <property type="term" value="F:odorant binding"/>
    <property type="evidence" value="ECO:0007669"/>
    <property type="project" value="InterPro"/>
</dbReference>
<dbReference type="PANTHER" id="PTHR21137:SF35">
    <property type="entry name" value="ODORANT RECEPTOR 19A-RELATED"/>
    <property type="match status" value="1"/>
</dbReference>
<dbReference type="Pfam" id="PF02949">
    <property type="entry name" value="7tm_6"/>
    <property type="match status" value="1"/>
</dbReference>
<dbReference type="OrthoDB" id="6604226at2759"/>
<name>A0A8K0DPH0_IGNLU</name>